<feature type="compositionally biased region" description="Basic residues" evidence="1">
    <location>
        <begin position="1"/>
        <end position="14"/>
    </location>
</feature>
<dbReference type="EMBL" id="BLXT01007498">
    <property type="protein sequence ID" value="GFO39568.1"/>
    <property type="molecule type" value="Genomic_DNA"/>
</dbReference>
<evidence type="ECO:0000256" key="1">
    <source>
        <dbReference type="SAM" id="MobiDB-lite"/>
    </source>
</evidence>
<gene>
    <name evidence="2" type="ORF">PoB_006607300</name>
</gene>
<protein>
    <submittedName>
        <fullName evidence="2">Uncharacterized protein</fullName>
    </submittedName>
</protein>
<evidence type="ECO:0000313" key="2">
    <source>
        <dbReference type="EMBL" id="GFO39568.1"/>
    </source>
</evidence>
<feature type="region of interest" description="Disordered" evidence="1">
    <location>
        <begin position="1"/>
        <end position="25"/>
    </location>
</feature>
<accession>A0AAV4D5V1</accession>
<sequence>MQRQTVKRGRLWRKSGREMERGRGQSDTRLKFLVFCALKRRPSSRWGVVSRPRIPTLASRFQRGVASHCFINTPGKAEVTIQQCTIEYEPNKQTGVVA</sequence>
<proteinExistence type="predicted"/>
<dbReference type="Proteomes" id="UP000735302">
    <property type="component" value="Unassembled WGS sequence"/>
</dbReference>
<organism evidence="2 3">
    <name type="scientific">Plakobranchus ocellatus</name>
    <dbReference type="NCBI Taxonomy" id="259542"/>
    <lineage>
        <taxon>Eukaryota</taxon>
        <taxon>Metazoa</taxon>
        <taxon>Spiralia</taxon>
        <taxon>Lophotrochozoa</taxon>
        <taxon>Mollusca</taxon>
        <taxon>Gastropoda</taxon>
        <taxon>Heterobranchia</taxon>
        <taxon>Euthyneura</taxon>
        <taxon>Panpulmonata</taxon>
        <taxon>Sacoglossa</taxon>
        <taxon>Placobranchoidea</taxon>
        <taxon>Plakobranchidae</taxon>
        <taxon>Plakobranchus</taxon>
    </lineage>
</organism>
<feature type="compositionally biased region" description="Basic and acidic residues" evidence="1">
    <location>
        <begin position="15"/>
        <end position="25"/>
    </location>
</feature>
<dbReference type="AlphaFoldDB" id="A0AAV4D5V1"/>
<evidence type="ECO:0000313" key="3">
    <source>
        <dbReference type="Proteomes" id="UP000735302"/>
    </source>
</evidence>
<name>A0AAV4D5V1_9GAST</name>
<comment type="caution">
    <text evidence="2">The sequence shown here is derived from an EMBL/GenBank/DDBJ whole genome shotgun (WGS) entry which is preliminary data.</text>
</comment>
<reference evidence="2 3" key="1">
    <citation type="journal article" date="2021" name="Elife">
        <title>Chloroplast acquisition without the gene transfer in kleptoplastic sea slugs, Plakobranchus ocellatus.</title>
        <authorList>
            <person name="Maeda T."/>
            <person name="Takahashi S."/>
            <person name="Yoshida T."/>
            <person name="Shimamura S."/>
            <person name="Takaki Y."/>
            <person name="Nagai Y."/>
            <person name="Toyoda A."/>
            <person name="Suzuki Y."/>
            <person name="Arimoto A."/>
            <person name="Ishii H."/>
            <person name="Satoh N."/>
            <person name="Nishiyama T."/>
            <person name="Hasebe M."/>
            <person name="Maruyama T."/>
            <person name="Minagawa J."/>
            <person name="Obokata J."/>
            <person name="Shigenobu S."/>
        </authorList>
    </citation>
    <scope>NUCLEOTIDE SEQUENCE [LARGE SCALE GENOMIC DNA]</scope>
</reference>
<keyword evidence="3" id="KW-1185">Reference proteome</keyword>